<dbReference type="InterPro" id="IPR020568">
    <property type="entry name" value="Ribosomal_Su5_D2-typ_SF"/>
</dbReference>
<keyword evidence="8" id="KW-0539">Nucleus</keyword>
<proteinExistence type="inferred from homology"/>
<evidence type="ECO:0000313" key="13">
    <source>
        <dbReference type="Proteomes" id="UP001293254"/>
    </source>
</evidence>
<evidence type="ECO:0000259" key="10">
    <source>
        <dbReference type="Pfam" id="PF01138"/>
    </source>
</evidence>
<protein>
    <recommendedName>
        <fullName evidence="9">Ribosomal RNA-processing protein 43</fullName>
    </recommendedName>
</protein>
<dbReference type="AlphaFoldDB" id="A0AAE1YM36"/>
<comment type="caution">
    <text evidence="12">The sequence shown here is derived from an EMBL/GenBank/DDBJ whole genome shotgun (WGS) entry which is preliminary data.</text>
</comment>
<evidence type="ECO:0000256" key="1">
    <source>
        <dbReference type="ARBA" id="ARBA00004496"/>
    </source>
</evidence>
<dbReference type="PANTHER" id="PTHR11097:SF9">
    <property type="entry name" value="EXOSOME COMPLEX COMPONENT RRP43"/>
    <property type="match status" value="1"/>
</dbReference>
<keyword evidence="4" id="KW-0963">Cytoplasm</keyword>
<accession>A0AAE1YM36</accession>
<dbReference type="GO" id="GO:0035925">
    <property type="term" value="F:mRNA 3'-UTR AU-rich region binding"/>
    <property type="evidence" value="ECO:0007669"/>
    <property type="project" value="TreeGrafter"/>
</dbReference>
<evidence type="ECO:0000256" key="8">
    <source>
        <dbReference type="ARBA" id="ARBA00023242"/>
    </source>
</evidence>
<name>A0AAE1YM36_9LAMI</name>
<evidence type="ECO:0000256" key="4">
    <source>
        <dbReference type="ARBA" id="ARBA00022490"/>
    </source>
</evidence>
<dbReference type="GO" id="GO:0016075">
    <property type="term" value="P:rRNA catabolic process"/>
    <property type="evidence" value="ECO:0007669"/>
    <property type="project" value="TreeGrafter"/>
</dbReference>
<reference evidence="12" key="2">
    <citation type="journal article" date="2024" name="Plant">
        <title>Genomic evolution and insights into agronomic trait innovations of Sesamum species.</title>
        <authorList>
            <person name="Miao H."/>
            <person name="Wang L."/>
            <person name="Qu L."/>
            <person name="Liu H."/>
            <person name="Sun Y."/>
            <person name="Le M."/>
            <person name="Wang Q."/>
            <person name="Wei S."/>
            <person name="Zheng Y."/>
            <person name="Lin W."/>
            <person name="Duan Y."/>
            <person name="Cao H."/>
            <person name="Xiong S."/>
            <person name="Wang X."/>
            <person name="Wei L."/>
            <person name="Li C."/>
            <person name="Ma Q."/>
            <person name="Ju M."/>
            <person name="Zhao R."/>
            <person name="Li G."/>
            <person name="Mu C."/>
            <person name="Tian Q."/>
            <person name="Mei H."/>
            <person name="Zhang T."/>
            <person name="Gao T."/>
            <person name="Zhang H."/>
        </authorList>
    </citation>
    <scope>NUCLEOTIDE SEQUENCE</scope>
    <source>
        <strain evidence="12">3651</strain>
    </source>
</reference>
<dbReference type="GO" id="GO:0034476">
    <property type="term" value="P:U5 snRNA 3'-end processing"/>
    <property type="evidence" value="ECO:0007669"/>
    <property type="project" value="TreeGrafter"/>
</dbReference>
<keyword evidence="13" id="KW-1185">Reference proteome</keyword>
<keyword evidence="6" id="KW-0271">Exosome</keyword>
<evidence type="ECO:0000256" key="6">
    <source>
        <dbReference type="ARBA" id="ARBA00022835"/>
    </source>
</evidence>
<dbReference type="GO" id="GO:0034473">
    <property type="term" value="P:U1 snRNA 3'-end processing"/>
    <property type="evidence" value="ECO:0007669"/>
    <property type="project" value="TreeGrafter"/>
</dbReference>
<dbReference type="Pfam" id="PF03725">
    <property type="entry name" value="RNase_PH_C"/>
    <property type="match status" value="1"/>
</dbReference>
<dbReference type="SUPFAM" id="SSF55666">
    <property type="entry name" value="Ribonuclease PH domain 2-like"/>
    <property type="match status" value="1"/>
</dbReference>
<gene>
    <name evidence="12" type="ORF">Salat_0973900</name>
</gene>
<dbReference type="GO" id="GO:0000176">
    <property type="term" value="C:nuclear exosome (RNase complex)"/>
    <property type="evidence" value="ECO:0007669"/>
    <property type="project" value="TreeGrafter"/>
</dbReference>
<dbReference type="GO" id="GO:0000467">
    <property type="term" value="P:exonucleolytic trimming to generate mature 3'-end of 5.8S rRNA from tricistronic rRNA transcript (SSU-rRNA, 5.8S rRNA, LSU-rRNA)"/>
    <property type="evidence" value="ECO:0007669"/>
    <property type="project" value="TreeGrafter"/>
</dbReference>
<feature type="domain" description="Exoribonuclease phosphorolytic" evidence="11">
    <location>
        <begin position="258"/>
        <end position="322"/>
    </location>
</feature>
<dbReference type="GO" id="GO:0071035">
    <property type="term" value="P:nuclear polyadenylation-dependent rRNA catabolic process"/>
    <property type="evidence" value="ECO:0007669"/>
    <property type="project" value="TreeGrafter"/>
</dbReference>
<dbReference type="CDD" id="cd11369">
    <property type="entry name" value="RNase_PH_RRP43"/>
    <property type="match status" value="1"/>
</dbReference>
<dbReference type="GO" id="GO:0071028">
    <property type="term" value="P:nuclear mRNA surveillance"/>
    <property type="evidence" value="ECO:0007669"/>
    <property type="project" value="TreeGrafter"/>
</dbReference>
<dbReference type="GO" id="GO:0000177">
    <property type="term" value="C:cytoplasmic exosome (RNase complex)"/>
    <property type="evidence" value="ECO:0007669"/>
    <property type="project" value="TreeGrafter"/>
</dbReference>
<dbReference type="InterPro" id="IPR001247">
    <property type="entry name" value="ExoRNase_PH_dom1"/>
</dbReference>
<keyword evidence="5" id="KW-0698">rRNA processing</keyword>
<keyword evidence="7" id="KW-0694">RNA-binding</keyword>
<dbReference type="Pfam" id="PF01138">
    <property type="entry name" value="RNase_PH"/>
    <property type="match status" value="1"/>
</dbReference>
<organism evidence="12 13">
    <name type="scientific">Sesamum alatum</name>
    <dbReference type="NCBI Taxonomy" id="300844"/>
    <lineage>
        <taxon>Eukaryota</taxon>
        <taxon>Viridiplantae</taxon>
        <taxon>Streptophyta</taxon>
        <taxon>Embryophyta</taxon>
        <taxon>Tracheophyta</taxon>
        <taxon>Spermatophyta</taxon>
        <taxon>Magnoliopsida</taxon>
        <taxon>eudicotyledons</taxon>
        <taxon>Gunneridae</taxon>
        <taxon>Pentapetalae</taxon>
        <taxon>asterids</taxon>
        <taxon>lamiids</taxon>
        <taxon>Lamiales</taxon>
        <taxon>Pedaliaceae</taxon>
        <taxon>Sesamum</taxon>
    </lineage>
</organism>
<evidence type="ECO:0000256" key="9">
    <source>
        <dbReference type="ARBA" id="ARBA00030617"/>
    </source>
</evidence>
<reference evidence="12" key="1">
    <citation type="submission" date="2020-06" db="EMBL/GenBank/DDBJ databases">
        <authorList>
            <person name="Li T."/>
            <person name="Hu X."/>
            <person name="Zhang T."/>
            <person name="Song X."/>
            <person name="Zhang H."/>
            <person name="Dai N."/>
            <person name="Sheng W."/>
            <person name="Hou X."/>
            <person name="Wei L."/>
        </authorList>
    </citation>
    <scope>NUCLEOTIDE SEQUENCE</scope>
    <source>
        <strain evidence="12">3651</strain>
        <tissue evidence="12">Leaf</tissue>
    </source>
</reference>
<sequence>MTGLDKTSHLVRRSSRLRHHTLRRCAAVFALTPRIKRQEMAATGEPNDLSSEMELDAFRRLFPIRFHERHLLESIRPDGRPLGRARDTTLMLGAVASANGSALAKIGCTTMLAAIKMEVMTPTAEVPDEGCIAIDFHMPPICSPLVRPGRPAEVAPVISKQLSDTILSSGMINLKELCLVSGKAAWMAYLDIYCLDADGALFDAALLSAVAAFSHLQIPVVSLNDDGRIVLISDDISGAMKEKEPVNKETTKLKLNNLPFSLTCVLHKNYILADPTSEEESIMETFLTVVLDSSFQLVSLNKPGGPGLAHTSAIQDCITLTRQRVKELEKILKEAISDMEVD</sequence>
<dbReference type="InterPro" id="IPR027408">
    <property type="entry name" value="PNPase/RNase_PH_dom_sf"/>
</dbReference>
<dbReference type="InterPro" id="IPR015847">
    <property type="entry name" value="ExoRNase_PH_dom2"/>
</dbReference>
<dbReference type="Gene3D" id="3.30.230.70">
    <property type="entry name" value="GHMP Kinase, N-terminal domain"/>
    <property type="match status" value="1"/>
</dbReference>
<dbReference type="PANTHER" id="PTHR11097">
    <property type="entry name" value="EXOSOME COMPLEX EXONUCLEASE RIBOSOMAL RNA PROCESSING PROTEIN"/>
    <property type="match status" value="1"/>
</dbReference>
<dbReference type="Proteomes" id="UP001293254">
    <property type="component" value="Unassembled WGS sequence"/>
</dbReference>
<evidence type="ECO:0000259" key="11">
    <source>
        <dbReference type="Pfam" id="PF03725"/>
    </source>
</evidence>
<evidence type="ECO:0000256" key="7">
    <source>
        <dbReference type="ARBA" id="ARBA00022884"/>
    </source>
</evidence>
<dbReference type="InterPro" id="IPR033196">
    <property type="entry name" value="Rrp43"/>
</dbReference>
<dbReference type="FunFam" id="3.30.230.70:FF:000018">
    <property type="entry name" value="Exosome complex exonuclease RRP43"/>
    <property type="match status" value="1"/>
</dbReference>
<evidence type="ECO:0000256" key="3">
    <source>
        <dbReference type="ARBA" id="ARBA00006678"/>
    </source>
</evidence>
<dbReference type="GO" id="GO:0034475">
    <property type="term" value="P:U4 snRNA 3'-end processing"/>
    <property type="evidence" value="ECO:0007669"/>
    <property type="project" value="TreeGrafter"/>
</dbReference>
<dbReference type="GO" id="GO:0005730">
    <property type="term" value="C:nucleolus"/>
    <property type="evidence" value="ECO:0007669"/>
    <property type="project" value="UniProtKB-SubCell"/>
</dbReference>
<dbReference type="InterPro" id="IPR036345">
    <property type="entry name" value="ExoRNase_PH_dom2_sf"/>
</dbReference>
<comment type="subcellular location">
    <subcellularLocation>
        <location evidence="1">Cytoplasm</location>
    </subcellularLocation>
    <subcellularLocation>
        <location evidence="2">Nucleus</location>
        <location evidence="2">Nucleolus</location>
    </subcellularLocation>
</comment>
<dbReference type="EMBL" id="JACGWO010000003">
    <property type="protein sequence ID" value="KAK4432118.1"/>
    <property type="molecule type" value="Genomic_DNA"/>
</dbReference>
<evidence type="ECO:0000313" key="12">
    <source>
        <dbReference type="EMBL" id="KAK4432118.1"/>
    </source>
</evidence>
<comment type="similarity">
    <text evidence="3">Belongs to the RNase PH family.</text>
</comment>
<dbReference type="GO" id="GO:0071038">
    <property type="term" value="P:TRAMP-dependent tRNA surveillance pathway"/>
    <property type="evidence" value="ECO:0007669"/>
    <property type="project" value="TreeGrafter"/>
</dbReference>
<dbReference type="InterPro" id="IPR050590">
    <property type="entry name" value="Exosome_comp_Rrp42_subfam"/>
</dbReference>
<dbReference type="SUPFAM" id="SSF54211">
    <property type="entry name" value="Ribosomal protein S5 domain 2-like"/>
    <property type="match status" value="1"/>
</dbReference>
<evidence type="ECO:0000256" key="5">
    <source>
        <dbReference type="ARBA" id="ARBA00022552"/>
    </source>
</evidence>
<evidence type="ECO:0000256" key="2">
    <source>
        <dbReference type="ARBA" id="ARBA00004604"/>
    </source>
</evidence>
<feature type="domain" description="Exoribonuclease phosphorolytic" evidence="10">
    <location>
        <begin position="85"/>
        <end position="219"/>
    </location>
</feature>